<evidence type="ECO:0000313" key="1">
    <source>
        <dbReference type="EMBL" id="KAB2109261.1"/>
    </source>
</evidence>
<proteinExistence type="predicted"/>
<gene>
    <name evidence="1" type="ORF">AG0111_0g2620</name>
</gene>
<dbReference type="Proteomes" id="UP000293547">
    <property type="component" value="Unassembled WGS sequence"/>
</dbReference>
<comment type="caution">
    <text evidence="1">The sequence shown here is derived from an EMBL/GenBank/DDBJ whole genome shotgun (WGS) entry which is preliminary data.</text>
</comment>
<name>A0ACB6FXW9_9PLEO</name>
<dbReference type="EMBL" id="PDWZ02000002">
    <property type="protein sequence ID" value="KAB2109261.1"/>
    <property type="molecule type" value="Genomic_DNA"/>
</dbReference>
<accession>A0ACB6FXW9</accession>
<reference evidence="1 2" key="1">
    <citation type="journal article" date="2019" name="bioRxiv">
        <title>Genomics, evolutionary history and diagnostics of the Alternaria alternata species group including apple and Asian pear pathotypes.</title>
        <authorList>
            <person name="Armitage A.D."/>
            <person name="Cockerton H.M."/>
            <person name="Sreenivasaprasad S."/>
            <person name="Woodhall J.W."/>
            <person name="Lane C.R."/>
            <person name="Harrison R.J."/>
            <person name="Clarkson J.P."/>
        </authorList>
    </citation>
    <scope>NUCLEOTIDE SEQUENCE [LARGE SCALE GENOMIC DNA]</scope>
    <source>
        <strain evidence="1 2">FERA 650</strain>
    </source>
</reference>
<sequence>MNMAVTLMRKKIEKIINWPDCKNAKDVRMFIGICVYYRVWVLGFAIIAAPLFKLLRKNAPFEWTSAEKQAMEHLKHALTSPPALVSIDYSEPLRQIILACDGSKKGWGAVIMQVGLNGHRHPIRFESGVWSTTERNWDSSKHECKALLLALKKFRSYIYGVRFIVETDAKTLIAQLQRSATDLPGALITRWLALLNMWDFDIVHVAGKKNIVADALSRRPEPEGWEPPTEPEEDVEDFIDAHLNTLQMVIREAPAMMYGVCKADLSFDDRPLEPGYSDQSQAIAAWLLFRRRPEGLTTAELRKFKKKALLMTVQERHLFTIPSGGRPLRRVVDNPEQQHEIIRSLHDESGHRGREGTWRKVWTRYHWKGQYEQVKKYVQSCPECQSHASATVQESLWPTEPPNILFGWITVDVVYMPPGRNSKRFLVVARDYVSQWVEAKALAKNDSKSVQKFLLHDICCRWGVPLKMSTDGGPENKGLVEDLQKEWGINRVVSSAYHPQGQGLIERGHAPIVAALKKLQGNWVDNLHNVLWADRTTVKRSTNETPAFLVCGQEHVLPIELSIPTWQTLPWSEVRDTATLLAMRARQFDRRDEKFREAIDRTIRLRHENKDYFDNTRVLRSKKLSVGDLVLLRDSFHDNDRSVLTKFLPKWKGPFRIQSAHNKGWYRLEDLDGTTFRRHTPGNRLKAFHQRTVVDLEEIENRLRPPESQSRREKEVEVAEEDSEGKEEDYPTYGQDIPEPITRMPGRRSARIEQAVKDSLIDLEEQEDLRKAAKKTQRMVAIIPTRKPGFNPKDYQKFPIRE</sequence>
<keyword evidence="2" id="KW-1185">Reference proteome</keyword>
<protein>
    <submittedName>
        <fullName evidence="1">Uncharacterized protein</fullName>
    </submittedName>
</protein>
<evidence type="ECO:0000313" key="2">
    <source>
        <dbReference type="Proteomes" id="UP000293547"/>
    </source>
</evidence>
<organism evidence="1 2">
    <name type="scientific">Alternaria gaisen</name>
    <dbReference type="NCBI Taxonomy" id="167740"/>
    <lineage>
        <taxon>Eukaryota</taxon>
        <taxon>Fungi</taxon>
        <taxon>Dikarya</taxon>
        <taxon>Ascomycota</taxon>
        <taxon>Pezizomycotina</taxon>
        <taxon>Dothideomycetes</taxon>
        <taxon>Pleosporomycetidae</taxon>
        <taxon>Pleosporales</taxon>
        <taxon>Pleosporineae</taxon>
        <taxon>Pleosporaceae</taxon>
        <taxon>Alternaria</taxon>
        <taxon>Alternaria sect. Alternaria</taxon>
    </lineage>
</organism>